<reference evidence="2 3" key="1">
    <citation type="submission" date="2015-05" db="EMBL/GenBank/DDBJ databases">
        <authorList>
            <person name="Wang D.B."/>
            <person name="Wang M."/>
        </authorList>
    </citation>
    <scope>NUCLEOTIDE SEQUENCE [LARGE SCALE GENOMIC DNA]</scope>
    <source>
        <strain evidence="2">VL1</strain>
    </source>
</reference>
<feature type="compositionally biased region" description="Acidic residues" evidence="1">
    <location>
        <begin position="48"/>
        <end position="57"/>
    </location>
</feature>
<evidence type="ECO:0000313" key="3">
    <source>
        <dbReference type="Proteomes" id="UP000044602"/>
    </source>
</evidence>
<dbReference type="EMBL" id="CVQH01011112">
    <property type="protein sequence ID" value="CRK19819.1"/>
    <property type="molecule type" value="Genomic_DNA"/>
</dbReference>
<organism evidence="2 3">
    <name type="scientific">Verticillium longisporum</name>
    <name type="common">Verticillium dahliae var. longisporum</name>
    <dbReference type="NCBI Taxonomy" id="100787"/>
    <lineage>
        <taxon>Eukaryota</taxon>
        <taxon>Fungi</taxon>
        <taxon>Dikarya</taxon>
        <taxon>Ascomycota</taxon>
        <taxon>Pezizomycotina</taxon>
        <taxon>Sordariomycetes</taxon>
        <taxon>Hypocreomycetidae</taxon>
        <taxon>Glomerellales</taxon>
        <taxon>Plectosphaerellaceae</taxon>
        <taxon>Verticillium</taxon>
    </lineage>
</organism>
<sequence>MYIGMESSQLVSEHGELKLHIVTVPWEVKLEVEVEAEVKVEARCDGEGGGEDGDEDENRSKRAYLKAVDVDTEDSEEQDQGLETIPEAAEESDNLVVKAPGPASAELPRKKTVRFSTLVSLTNVPRSLPSKLLRQESAYYRAFQDYIIQRGHLDAFVHQLPRFEALQAQRVCRREYHRNQLLGKYQLSVMPQSSILSSVASRRWPYRPCEG</sequence>
<dbReference type="Proteomes" id="UP000044602">
    <property type="component" value="Unassembled WGS sequence"/>
</dbReference>
<protein>
    <submittedName>
        <fullName evidence="2">Uncharacterized protein</fullName>
    </submittedName>
</protein>
<proteinExistence type="predicted"/>
<keyword evidence="3" id="KW-1185">Reference proteome</keyword>
<gene>
    <name evidence="2" type="ORF">BN1708_000481</name>
</gene>
<name>A0A0G4LD62_VERLO</name>
<evidence type="ECO:0000313" key="2">
    <source>
        <dbReference type="EMBL" id="CRK19819.1"/>
    </source>
</evidence>
<dbReference type="AlphaFoldDB" id="A0A0G4LD62"/>
<dbReference type="STRING" id="100787.A0A0G4LD62"/>
<accession>A0A0G4LD62</accession>
<feature type="compositionally biased region" description="Acidic residues" evidence="1">
    <location>
        <begin position="70"/>
        <end position="80"/>
    </location>
</feature>
<evidence type="ECO:0000256" key="1">
    <source>
        <dbReference type="SAM" id="MobiDB-lite"/>
    </source>
</evidence>
<feature type="region of interest" description="Disordered" evidence="1">
    <location>
        <begin position="43"/>
        <end position="81"/>
    </location>
</feature>